<organism evidence="1 2">
    <name type="scientific">Avena sativa</name>
    <name type="common">Oat</name>
    <dbReference type="NCBI Taxonomy" id="4498"/>
    <lineage>
        <taxon>Eukaryota</taxon>
        <taxon>Viridiplantae</taxon>
        <taxon>Streptophyta</taxon>
        <taxon>Embryophyta</taxon>
        <taxon>Tracheophyta</taxon>
        <taxon>Spermatophyta</taxon>
        <taxon>Magnoliopsida</taxon>
        <taxon>Liliopsida</taxon>
        <taxon>Poales</taxon>
        <taxon>Poaceae</taxon>
        <taxon>BOP clade</taxon>
        <taxon>Pooideae</taxon>
        <taxon>Poodae</taxon>
        <taxon>Poeae</taxon>
        <taxon>Poeae Chloroplast Group 1 (Aveneae type)</taxon>
        <taxon>Aveninae</taxon>
        <taxon>Avena</taxon>
    </lineage>
</organism>
<reference evidence="1" key="1">
    <citation type="submission" date="2021-05" db="EMBL/GenBank/DDBJ databases">
        <authorList>
            <person name="Scholz U."/>
            <person name="Mascher M."/>
            <person name="Fiebig A."/>
        </authorList>
    </citation>
    <scope>NUCLEOTIDE SEQUENCE [LARGE SCALE GENOMIC DNA]</scope>
</reference>
<accession>A0ACD5W0M8</accession>
<proteinExistence type="predicted"/>
<evidence type="ECO:0000313" key="2">
    <source>
        <dbReference type="Proteomes" id="UP001732700"/>
    </source>
</evidence>
<sequence length="450" mass="48366">MVSLPQTSLLVLMLQPIPECNPHIYPDSPPPFPRSIHSQPTCTPQAKQQHSITKIHRDRSTPFVSMADEWWRSSERSHGTSACSAPPLLMDTGHAAACGWTSPAAESTSSITFQDPRRGGNTSHHQPSSDAVSSLGDPHMDWTHAFLSGRSDASFQAVLQDDMAASTTTRPLFRAHQPAAVEAVMNNNPFTDMGHGLGLLDHQLPASSSPYGTAPLQGMFDNSAAAAHNVSMFGESQPSVSYGTSPAAMQMQGGGAQLQCLPGSGSYMPFGGAALPPQLLLQAVQPKTCYSSNSNNLMVKSAGHACSPAGRKTESDSPAAAKRPRIEAPSPLPTFKVRKEKLGDRITALQQLVSPFGKTDTASVLHEANEYIKFLHDQVASLTYPYLKNANPLQQFQPKGSENAKNDSGEPKKKDLRSRGLCLVPVATTYTIASETVPEFWYPTFGGTFR</sequence>
<keyword evidence="2" id="KW-1185">Reference proteome</keyword>
<dbReference type="EnsemblPlants" id="AVESA.00010b.r2.3DG0554880.1">
    <property type="protein sequence ID" value="AVESA.00010b.r2.3DG0554880.1.CDS"/>
    <property type="gene ID" value="AVESA.00010b.r2.3DG0554880"/>
</dbReference>
<protein>
    <submittedName>
        <fullName evidence="1">Uncharacterized protein</fullName>
    </submittedName>
</protein>
<evidence type="ECO:0000313" key="1">
    <source>
        <dbReference type="EnsemblPlants" id="AVESA.00010b.r2.3DG0554880.1.CDS"/>
    </source>
</evidence>
<dbReference type="Proteomes" id="UP001732700">
    <property type="component" value="Chromosome 3D"/>
</dbReference>
<reference evidence="1" key="2">
    <citation type="submission" date="2025-09" db="UniProtKB">
        <authorList>
            <consortium name="EnsemblPlants"/>
        </authorList>
    </citation>
    <scope>IDENTIFICATION</scope>
</reference>
<name>A0ACD5W0M8_AVESA</name>